<keyword evidence="1" id="KW-0472">Membrane</keyword>
<dbReference type="RefSeq" id="WP_348266900.1">
    <property type="nucleotide sequence ID" value="NZ_CP121194.1"/>
</dbReference>
<accession>A0AAU7D733</accession>
<keyword evidence="1" id="KW-0812">Transmembrane</keyword>
<sequence>MRPLHFLSNAFINTFGITQPTPKNATRAAWFIATMLMLVVVLVATVAAVVLHLAFHR</sequence>
<dbReference type="AlphaFoldDB" id="A0AAU7CWC4"/>
<reference evidence="2" key="1">
    <citation type="submission" date="2023-03" db="EMBL/GenBank/DDBJ databases">
        <title>Edaphobacter sp.</title>
        <authorList>
            <person name="Huber K.J."/>
            <person name="Papendorf J."/>
            <person name="Pilke C."/>
            <person name="Bunk B."/>
            <person name="Sproeer C."/>
            <person name="Pester M."/>
        </authorList>
    </citation>
    <scope>NUCLEOTIDE SEQUENCE</scope>
    <source>
        <strain evidence="2">DSM 109919</strain>
        <strain evidence="3">DSM 109920</strain>
    </source>
</reference>
<keyword evidence="1" id="KW-1133">Transmembrane helix</keyword>
<organism evidence="2">
    <name type="scientific">Edaphobacter paludis</name>
    <dbReference type="NCBI Taxonomy" id="3035702"/>
    <lineage>
        <taxon>Bacteria</taxon>
        <taxon>Pseudomonadati</taxon>
        <taxon>Acidobacteriota</taxon>
        <taxon>Terriglobia</taxon>
        <taxon>Terriglobales</taxon>
        <taxon>Acidobacteriaceae</taxon>
        <taxon>Edaphobacter</taxon>
    </lineage>
</organism>
<evidence type="ECO:0000256" key="1">
    <source>
        <dbReference type="SAM" id="Phobius"/>
    </source>
</evidence>
<accession>A0AAU7CWC4</accession>
<gene>
    <name evidence="2" type="ORF">P4G45_12960</name>
    <name evidence="3" type="ORF">P8936_13370</name>
</gene>
<evidence type="ECO:0008006" key="4">
    <source>
        <dbReference type="Google" id="ProtNLM"/>
    </source>
</evidence>
<name>A0AAU7CWC4_9BACT</name>
<feature type="transmembrane region" description="Helical" evidence="1">
    <location>
        <begin position="28"/>
        <end position="55"/>
    </location>
</feature>
<evidence type="ECO:0000313" key="2">
    <source>
        <dbReference type="EMBL" id="XBH09390.1"/>
    </source>
</evidence>
<protein>
    <recommendedName>
        <fullName evidence="4">DUF2970 domain-containing protein</fullName>
    </recommendedName>
</protein>
<evidence type="ECO:0000313" key="3">
    <source>
        <dbReference type="EMBL" id="XBH12676.1"/>
    </source>
</evidence>
<dbReference type="KEGG" id="epl:P4G45_12960"/>
<proteinExistence type="predicted"/>
<dbReference type="EMBL" id="CP121194">
    <property type="protein sequence ID" value="XBH09390.1"/>
    <property type="molecule type" value="Genomic_DNA"/>
</dbReference>
<dbReference type="EMBL" id="CP121195">
    <property type="protein sequence ID" value="XBH12676.1"/>
    <property type="molecule type" value="Genomic_DNA"/>
</dbReference>